<keyword evidence="3" id="KW-1185">Reference proteome</keyword>
<sequence length="303" mass="31028">MTRSAPMITGQLSKPLLSLRGDMEAADMQEDGRGPSSDSETNDEPLLLPPDTDADDKLYGGRDGSVQSDASSSTSEQGPMSHPAYPVGPQSLLVAQQLASAVSGVMSGGAPGLNQPILIPFNAGGHLGGQQGLVLSLPTAANIQGLVAAATAGGIMTLPLQNLQGSCWCSTPARLAQPSAEGSPGQAGSAECRGLPGPGWLSRVPRAPRARLAQPSAEGSPGQAGSAECRGLPGPGWLSRVPRAPRVRLAQPSAEGSPGLIRVSYSDTWILDVFPPVDIIKLFNMCAGVLFTAYESGCAEQVL</sequence>
<dbReference type="EMBL" id="JAROKS010000001">
    <property type="protein sequence ID" value="KAK1806177.1"/>
    <property type="molecule type" value="Genomic_DNA"/>
</dbReference>
<evidence type="ECO:0000313" key="3">
    <source>
        <dbReference type="Proteomes" id="UP001239994"/>
    </source>
</evidence>
<feature type="compositionally biased region" description="Polar residues" evidence="1">
    <location>
        <begin position="65"/>
        <end position="78"/>
    </location>
</feature>
<dbReference type="Proteomes" id="UP001239994">
    <property type="component" value="Unassembled WGS sequence"/>
</dbReference>
<comment type="caution">
    <text evidence="2">The sequence shown here is derived from an EMBL/GenBank/DDBJ whole genome shotgun (WGS) entry which is preliminary data.</text>
</comment>
<reference evidence="2" key="1">
    <citation type="submission" date="2023-03" db="EMBL/GenBank/DDBJ databases">
        <title>Electrophorus voltai genome.</title>
        <authorList>
            <person name="Bian C."/>
        </authorList>
    </citation>
    <scope>NUCLEOTIDE SEQUENCE</scope>
    <source>
        <strain evidence="2">CB-2022</strain>
        <tissue evidence="2">Muscle</tissue>
    </source>
</reference>
<feature type="region of interest" description="Disordered" evidence="1">
    <location>
        <begin position="210"/>
        <end position="236"/>
    </location>
</feature>
<proteinExistence type="predicted"/>
<feature type="region of interest" description="Disordered" evidence="1">
    <location>
        <begin position="1"/>
        <end position="87"/>
    </location>
</feature>
<protein>
    <recommendedName>
        <fullName evidence="4">POU class 6 homeobox 2</fullName>
    </recommendedName>
</protein>
<accession>A0AAD9E8W7</accession>
<evidence type="ECO:0000313" key="2">
    <source>
        <dbReference type="EMBL" id="KAK1806177.1"/>
    </source>
</evidence>
<evidence type="ECO:0008006" key="4">
    <source>
        <dbReference type="Google" id="ProtNLM"/>
    </source>
</evidence>
<feature type="region of interest" description="Disordered" evidence="1">
    <location>
        <begin position="175"/>
        <end position="198"/>
    </location>
</feature>
<evidence type="ECO:0000256" key="1">
    <source>
        <dbReference type="SAM" id="MobiDB-lite"/>
    </source>
</evidence>
<dbReference type="AlphaFoldDB" id="A0AAD9E8W7"/>
<name>A0AAD9E8W7_9TELE</name>
<gene>
    <name evidence="2" type="ORF">P4O66_000069</name>
</gene>
<organism evidence="2 3">
    <name type="scientific">Electrophorus voltai</name>
    <dbReference type="NCBI Taxonomy" id="2609070"/>
    <lineage>
        <taxon>Eukaryota</taxon>
        <taxon>Metazoa</taxon>
        <taxon>Chordata</taxon>
        <taxon>Craniata</taxon>
        <taxon>Vertebrata</taxon>
        <taxon>Euteleostomi</taxon>
        <taxon>Actinopterygii</taxon>
        <taxon>Neopterygii</taxon>
        <taxon>Teleostei</taxon>
        <taxon>Ostariophysi</taxon>
        <taxon>Gymnotiformes</taxon>
        <taxon>Gymnotoidei</taxon>
        <taxon>Gymnotidae</taxon>
        <taxon>Electrophorus</taxon>
    </lineage>
</organism>